<name>A0A645BWA9_9ZZZZ</name>
<reference evidence="4" key="1">
    <citation type="submission" date="2019-08" db="EMBL/GenBank/DDBJ databases">
        <authorList>
            <person name="Kucharzyk K."/>
            <person name="Murdoch R.W."/>
            <person name="Higgins S."/>
            <person name="Loffler F."/>
        </authorList>
    </citation>
    <scope>NUCLEOTIDE SEQUENCE</scope>
</reference>
<proteinExistence type="predicted"/>
<dbReference type="PANTHER" id="PTHR12304">
    <property type="entry name" value="INOSINE-URIDINE PREFERRING NUCLEOSIDE HYDROLASE"/>
    <property type="match status" value="1"/>
</dbReference>
<dbReference type="PANTHER" id="PTHR12304:SF4">
    <property type="entry name" value="URIDINE NUCLEOSIDASE"/>
    <property type="match status" value="1"/>
</dbReference>
<dbReference type="InterPro" id="IPR001910">
    <property type="entry name" value="Inosine/uridine_hydrolase_dom"/>
</dbReference>
<sequence>MTTEQLLKNLQVPKRTVDVVLDTDAYNEIDDQFAIAYLLKSADKLTTKALYAAPFHNGKSYGPEDGMLKSYDEIFKLLDLAEIKDFENHVYKGSTCYLSDENTPVISPAAEDLAKRALSYSADNPLYVVAIGAITNVASALLINPQIKENIVVVWLGGHAHHYPNTKEFNMFQDVAAARVVMNSGVPFVQLPCMGVVSTFTVSGPELTYWLKGKNALADYLAENTIAEAASYAKNKIWSRVIWDVTAVAWLLNDNNRFMNCRLEHTPIPEYDHRYGLNPNGQLMCYTYNINRDNLMNDLFEKLTK</sequence>
<dbReference type="EC" id="3.2.2.8" evidence="4"/>
<evidence type="ECO:0000256" key="2">
    <source>
        <dbReference type="ARBA" id="ARBA00023295"/>
    </source>
</evidence>
<dbReference type="GO" id="GO:0006152">
    <property type="term" value="P:purine nucleoside catabolic process"/>
    <property type="evidence" value="ECO:0007669"/>
    <property type="project" value="TreeGrafter"/>
</dbReference>
<feature type="domain" description="Inosine/uridine-preferring nucleoside hydrolase" evidence="3">
    <location>
        <begin position="19"/>
        <end position="254"/>
    </location>
</feature>
<dbReference type="SUPFAM" id="SSF53590">
    <property type="entry name" value="Nucleoside hydrolase"/>
    <property type="match status" value="1"/>
</dbReference>
<dbReference type="Gene3D" id="3.90.245.10">
    <property type="entry name" value="Ribonucleoside hydrolase-like"/>
    <property type="match status" value="1"/>
</dbReference>
<dbReference type="InterPro" id="IPR023186">
    <property type="entry name" value="IUNH"/>
</dbReference>
<comment type="caution">
    <text evidence="4">The sequence shown here is derived from an EMBL/GenBank/DDBJ whole genome shotgun (WGS) entry which is preliminary data.</text>
</comment>
<dbReference type="GO" id="GO:0005829">
    <property type="term" value="C:cytosol"/>
    <property type="evidence" value="ECO:0007669"/>
    <property type="project" value="TreeGrafter"/>
</dbReference>
<dbReference type="InterPro" id="IPR036452">
    <property type="entry name" value="Ribo_hydro-like"/>
</dbReference>
<evidence type="ECO:0000313" key="4">
    <source>
        <dbReference type="EMBL" id="MPM69535.1"/>
    </source>
</evidence>
<dbReference type="EMBL" id="VSSQ01022931">
    <property type="protein sequence ID" value="MPM69535.1"/>
    <property type="molecule type" value="Genomic_DNA"/>
</dbReference>
<keyword evidence="2 4" id="KW-0326">Glycosidase</keyword>
<evidence type="ECO:0000259" key="3">
    <source>
        <dbReference type="Pfam" id="PF01156"/>
    </source>
</evidence>
<protein>
    <submittedName>
        <fullName evidence="4">Pyrimidine-specific ribonucleoside hydrolase RihB</fullName>
        <ecNumber evidence="4">3.2.2.8</ecNumber>
    </submittedName>
</protein>
<organism evidence="4">
    <name type="scientific">bioreactor metagenome</name>
    <dbReference type="NCBI Taxonomy" id="1076179"/>
    <lineage>
        <taxon>unclassified sequences</taxon>
        <taxon>metagenomes</taxon>
        <taxon>ecological metagenomes</taxon>
    </lineage>
</organism>
<dbReference type="Pfam" id="PF01156">
    <property type="entry name" value="IU_nuc_hydro"/>
    <property type="match status" value="1"/>
</dbReference>
<dbReference type="GO" id="GO:0008477">
    <property type="term" value="F:purine nucleosidase activity"/>
    <property type="evidence" value="ECO:0007669"/>
    <property type="project" value="TreeGrafter"/>
</dbReference>
<dbReference type="GO" id="GO:0050263">
    <property type="term" value="F:ribosylpyrimidine nucleosidase activity"/>
    <property type="evidence" value="ECO:0007669"/>
    <property type="project" value="UniProtKB-EC"/>
</dbReference>
<evidence type="ECO:0000256" key="1">
    <source>
        <dbReference type="ARBA" id="ARBA00022801"/>
    </source>
</evidence>
<dbReference type="AlphaFoldDB" id="A0A645BWA9"/>
<keyword evidence="1 4" id="KW-0378">Hydrolase</keyword>
<accession>A0A645BWA9</accession>
<gene>
    <name evidence="4" type="primary">rihB_4</name>
    <name evidence="4" type="ORF">SDC9_116480</name>
</gene>